<name>A0A9P1RDB1_PSEAI</name>
<organism evidence="2 3">
    <name type="scientific">Pseudomonas aeruginosa</name>
    <dbReference type="NCBI Taxonomy" id="287"/>
    <lineage>
        <taxon>Bacteria</taxon>
        <taxon>Pseudomonadati</taxon>
        <taxon>Pseudomonadota</taxon>
        <taxon>Gammaproteobacteria</taxon>
        <taxon>Pseudomonadales</taxon>
        <taxon>Pseudomonadaceae</taxon>
        <taxon>Pseudomonas</taxon>
    </lineage>
</organism>
<comment type="caution">
    <text evidence="2">The sequence shown here is derived from an EMBL/GenBank/DDBJ whole genome shotgun (WGS) entry which is preliminary data.</text>
</comment>
<reference evidence="3" key="1">
    <citation type="submission" date="2015-06" db="EMBL/GenBank/DDBJ databases">
        <authorList>
            <person name="Radhakrishnan Rajesh"/>
            <person name="Underwood Anthony"/>
            <person name="Al-Shahib Ali"/>
        </authorList>
    </citation>
    <scope>NUCLEOTIDE SEQUENCE [LARGE SCALE GENOMIC DNA]</scope>
    <source>
        <strain evidence="3">P19_London_7_VIM_2_05_10</strain>
    </source>
</reference>
<sequence length="345" mass="38683">MTTSQIFLASQVKVVGWRDRILQAHPGSDPRYWPDALLVQHMTAEIADLRASLQAENADHRLELVGQQMDLDAVQARAVELEQSNDNLRKDRKRLTSQAVAHRDEIEALRAKAGEVQEVMRFEYRHPNGESHTIQVSREDVLQQMPDFLFEALCAKFCHCEPIGETNVVECSCDEYAEEFQLLAAAPTQVVPKWQPLTGPGQVKKGDVLKFTLAGKEIEAPAQLIINEGTGKEEIVYNRGKNHYFITSMAVAGTSSHRSVMVKRPSGSPVSEADLAELQRDAARYRWVKQRAWYVDRAAEVYELDRVRGSAFREAVPVDDDDVESAIDAAMQSAAHDEIEEGRDG</sequence>
<protein>
    <submittedName>
        <fullName evidence="2">Uncharacterized protein</fullName>
    </submittedName>
</protein>
<gene>
    <name evidence="2" type="ORF">PAERUG_P19_London_7_VIM_2_05_10_05700</name>
</gene>
<evidence type="ECO:0000313" key="2">
    <source>
        <dbReference type="EMBL" id="CRP82796.1"/>
    </source>
</evidence>
<evidence type="ECO:0000256" key="1">
    <source>
        <dbReference type="SAM" id="Coils"/>
    </source>
</evidence>
<dbReference type="EMBL" id="CVVU01000245">
    <property type="protein sequence ID" value="CRP82796.1"/>
    <property type="molecule type" value="Genomic_DNA"/>
</dbReference>
<evidence type="ECO:0000313" key="3">
    <source>
        <dbReference type="Proteomes" id="UP000045039"/>
    </source>
</evidence>
<keyword evidence="1" id="KW-0175">Coiled coil</keyword>
<feature type="coiled-coil region" evidence="1">
    <location>
        <begin position="39"/>
        <end position="112"/>
    </location>
</feature>
<dbReference type="AlphaFoldDB" id="A0A9P1RDB1"/>
<proteinExistence type="predicted"/>
<accession>A0A9P1RDB1</accession>
<dbReference type="Proteomes" id="UP000045039">
    <property type="component" value="Unassembled WGS sequence"/>
</dbReference>
<dbReference type="RefSeq" id="WP_003149192.1">
    <property type="nucleotide sequence ID" value="NZ_CAADLS010000314.1"/>
</dbReference>